<dbReference type="InterPro" id="IPR011006">
    <property type="entry name" value="CheY-like_superfamily"/>
</dbReference>
<evidence type="ECO:0000313" key="6">
    <source>
        <dbReference type="Proteomes" id="UP000823790"/>
    </source>
</evidence>
<feature type="region of interest" description="Disordered" evidence="3">
    <location>
        <begin position="1"/>
        <end position="32"/>
    </location>
</feature>
<feature type="domain" description="Response regulatory" evidence="4">
    <location>
        <begin position="37"/>
        <end position="148"/>
    </location>
</feature>
<reference evidence="5 6" key="1">
    <citation type="submission" date="2021-04" db="EMBL/GenBank/DDBJ databases">
        <authorList>
            <person name="Huq M.A."/>
        </authorList>
    </citation>
    <scope>NUCLEOTIDE SEQUENCE [LARGE SCALE GENOMIC DNA]</scope>
    <source>
        <strain evidence="5 6">MAH-13</strain>
    </source>
</reference>
<evidence type="ECO:0000313" key="5">
    <source>
        <dbReference type="EMBL" id="MBP1475722.1"/>
    </source>
</evidence>
<evidence type="ECO:0000259" key="4">
    <source>
        <dbReference type="PROSITE" id="PS50110"/>
    </source>
</evidence>
<dbReference type="SMART" id="SM00448">
    <property type="entry name" value="REC"/>
    <property type="match status" value="1"/>
</dbReference>
<feature type="modified residue" description="4-aspartylphosphate" evidence="2">
    <location>
        <position position="86"/>
    </location>
</feature>
<protein>
    <submittedName>
        <fullName evidence="5">Response regulator</fullName>
    </submittedName>
</protein>
<evidence type="ECO:0000256" key="2">
    <source>
        <dbReference type="PROSITE-ProRule" id="PRU00169"/>
    </source>
</evidence>
<dbReference type="Pfam" id="PF00072">
    <property type="entry name" value="Response_reg"/>
    <property type="match status" value="1"/>
</dbReference>
<evidence type="ECO:0000256" key="1">
    <source>
        <dbReference type="ARBA" id="ARBA00022553"/>
    </source>
</evidence>
<dbReference type="RefSeq" id="WP_209622900.1">
    <property type="nucleotide sequence ID" value="NZ_JAGJRS010000034.1"/>
</dbReference>
<dbReference type="Gene3D" id="3.40.50.2300">
    <property type="match status" value="1"/>
</dbReference>
<dbReference type="CDD" id="cd00156">
    <property type="entry name" value="REC"/>
    <property type="match status" value="1"/>
</dbReference>
<gene>
    <name evidence="5" type="ORF">J7I44_15550</name>
</gene>
<evidence type="ECO:0000256" key="3">
    <source>
        <dbReference type="SAM" id="MobiDB-lite"/>
    </source>
</evidence>
<proteinExistence type="predicted"/>
<dbReference type="PANTHER" id="PTHR44591">
    <property type="entry name" value="STRESS RESPONSE REGULATOR PROTEIN 1"/>
    <property type="match status" value="1"/>
</dbReference>
<dbReference type="PANTHER" id="PTHR44591:SF21">
    <property type="entry name" value="TWO-COMPONENT RESPONSE REGULATOR"/>
    <property type="match status" value="1"/>
</dbReference>
<name>A0ABS4DRN4_9GAMM</name>
<organism evidence="5 6">
    <name type="scientific">Frateuria flava</name>
    <dbReference type="NCBI Taxonomy" id="2821489"/>
    <lineage>
        <taxon>Bacteria</taxon>
        <taxon>Pseudomonadati</taxon>
        <taxon>Pseudomonadota</taxon>
        <taxon>Gammaproteobacteria</taxon>
        <taxon>Lysobacterales</taxon>
        <taxon>Rhodanobacteraceae</taxon>
        <taxon>Frateuria</taxon>
    </lineage>
</organism>
<dbReference type="PROSITE" id="PS50110">
    <property type="entry name" value="RESPONSE_REGULATORY"/>
    <property type="match status" value="1"/>
</dbReference>
<dbReference type="InterPro" id="IPR001789">
    <property type="entry name" value="Sig_transdc_resp-reg_receiver"/>
</dbReference>
<comment type="caution">
    <text evidence="5">The sequence shown here is derived from an EMBL/GenBank/DDBJ whole genome shotgun (WGS) entry which is preliminary data.</text>
</comment>
<sequence length="151" mass="15973">MSNSHISDVTGHYKAASSAARESGPAGGNSGAPGALTVLLVEDDALIRMDAADMLREMGHEVLEAEYGPDAVAQLRERSIDVLVTDVGLPGMSGTELAERARQLQPDIGLVFATGDTELESREGRPRAAILCKPYDSVSLAESVRRALTRP</sequence>
<keyword evidence="1 2" id="KW-0597">Phosphoprotein</keyword>
<accession>A0ABS4DRN4</accession>
<keyword evidence="6" id="KW-1185">Reference proteome</keyword>
<dbReference type="Proteomes" id="UP000823790">
    <property type="component" value="Unassembled WGS sequence"/>
</dbReference>
<dbReference type="EMBL" id="JAGJRS010000034">
    <property type="protein sequence ID" value="MBP1475722.1"/>
    <property type="molecule type" value="Genomic_DNA"/>
</dbReference>
<dbReference type="InterPro" id="IPR050595">
    <property type="entry name" value="Bact_response_regulator"/>
</dbReference>
<dbReference type="SUPFAM" id="SSF52172">
    <property type="entry name" value="CheY-like"/>
    <property type="match status" value="1"/>
</dbReference>